<accession>A0A397WPN9</accession>
<dbReference type="InterPro" id="IPR036388">
    <property type="entry name" value="WH-like_DNA-bd_sf"/>
</dbReference>
<proteinExistence type="predicted"/>
<dbReference type="AlphaFoldDB" id="A0A397WPN9"/>
<gene>
    <name evidence="2" type="ORF">BXU00_01750</name>
</gene>
<dbReference type="Gene3D" id="3.30.1380.20">
    <property type="entry name" value="Trafficking protein particle complex subunit 3"/>
    <property type="match status" value="1"/>
</dbReference>
<name>A0A397WPN9_9ARCH</name>
<dbReference type="PROSITE" id="PS50987">
    <property type="entry name" value="HTH_ARSR_2"/>
    <property type="match status" value="1"/>
</dbReference>
<dbReference type="Proteomes" id="UP000266622">
    <property type="component" value="Unassembled WGS sequence"/>
</dbReference>
<feature type="domain" description="HTH arsR-type" evidence="1">
    <location>
        <begin position="1"/>
        <end position="89"/>
    </location>
</feature>
<sequence>MNVIEKRIIEALQQNPYGLTISELSRLIKINRITLSKHLEILRERGYLGYRIVGKAKVWYLSEDINLLEIIYNAESVLNKMLRFDDEKKNYVLGDMKFVIIPIEILQILYLELKDYNVIRNIGKRFGILIGTVYKTYSGTEKIVREDVLERIVKLYEKMGFGNIENVEINMKEVNMKITASNIVETEVIKDIEEVIEDKDKIKNYFSEGFFEGLFSVLLTIPFKCSEVTNPLKSDKSIFELSRA</sequence>
<dbReference type="InterPro" id="IPR036390">
    <property type="entry name" value="WH_DNA-bd_sf"/>
</dbReference>
<dbReference type="InterPro" id="IPR011991">
    <property type="entry name" value="ArsR-like_HTH"/>
</dbReference>
<evidence type="ECO:0000313" key="2">
    <source>
        <dbReference type="EMBL" id="RIB35469.1"/>
    </source>
</evidence>
<dbReference type="Pfam" id="PF13412">
    <property type="entry name" value="HTH_24"/>
    <property type="match status" value="1"/>
</dbReference>
<dbReference type="EMBL" id="MWMI01000002">
    <property type="protein sequence ID" value="RIB35469.1"/>
    <property type="molecule type" value="Genomic_DNA"/>
</dbReference>
<dbReference type="SUPFAM" id="SSF46785">
    <property type="entry name" value="Winged helix' DNA-binding domain"/>
    <property type="match status" value="1"/>
</dbReference>
<dbReference type="InterPro" id="IPR001845">
    <property type="entry name" value="HTH_ArsR_DNA-bd_dom"/>
</dbReference>
<dbReference type="InterPro" id="IPR024096">
    <property type="entry name" value="NO_sig/Golgi_transp_ligand-bd"/>
</dbReference>
<dbReference type="CDD" id="cd00090">
    <property type="entry name" value="HTH_ARSR"/>
    <property type="match status" value="1"/>
</dbReference>
<protein>
    <recommendedName>
        <fullName evidence="1">HTH arsR-type domain-containing protein</fullName>
    </recommendedName>
</protein>
<comment type="caution">
    <text evidence="2">The sequence shown here is derived from an EMBL/GenBank/DDBJ whole genome shotgun (WGS) entry which is preliminary data.</text>
</comment>
<organism evidence="2 3">
    <name type="scientific">Candidatus Nanoclepta minutus</name>
    <dbReference type="NCBI Taxonomy" id="1940235"/>
    <lineage>
        <taxon>Archaea</taxon>
        <taxon>Nanobdellota</taxon>
        <taxon>Candidatus Nanoclepta</taxon>
    </lineage>
</organism>
<dbReference type="Gene3D" id="1.10.10.10">
    <property type="entry name" value="Winged helix-like DNA-binding domain superfamily/Winged helix DNA-binding domain"/>
    <property type="match status" value="1"/>
</dbReference>
<reference evidence="2 3" key="1">
    <citation type="journal article" date="2018" name="Syst. Appl. Microbiol.">
        <title>A new symbiotic nanoarchaeote (Candidatus Nanoclepta minutus) and its host (Zestosphaera tikiterensis gen. nov., sp. nov.) from a New Zealand hot spring.</title>
        <authorList>
            <person name="St John E."/>
            <person name="Liu Y."/>
            <person name="Podar M."/>
            <person name="Stott M.B."/>
            <person name="Meneghin J."/>
            <person name="Chen Z."/>
            <person name="Lagutin K."/>
            <person name="Mitchell K."/>
            <person name="Reysenbach A.L."/>
        </authorList>
    </citation>
    <scope>NUCLEOTIDE SEQUENCE [LARGE SCALE GENOMIC DNA]</scope>
    <source>
        <strain evidence="2">NZ3</strain>
    </source>
</reference>
<evidence type="ECO:0000313" key="3">
    <source>
        <dbReference type="Proteomes" id="UP000266622"/>
    </source>
</evidence>
<evidence type="ECO:0000259" key="1">
    <source>
        <dbReference type="PROSITE" id="PS50987"/>
    </source>
</evidence>
<dbReference type="GO" id="GO:0003700">
    <property type="term" value="F:DNA-binding transcription factor activity"/>
    <property type="evidence" value="ECO:0007669"/>
    <property type="project" value="InterPro"/>
</dbReference>
<dbReference type="SUPFAM" id="SSF111126">
    <property type="entry name" value="Ligand-binding domain in the NO signalling and Golgi transport"/>
    <property type="match status" value="1"/>
</dbReference>